<evidence type="ECO:0000313" key="2">
    <source>
        <dbReference type="EMBL" id="KFU75829.1"/>
    </source>
</evidence>
<comment type="caution">
    <text evidence="2">The sequence shown here is derived from an EMBL/GenBank/DDBJ whole genome shotgun (WGS) entry which is preliminary data.</text>
</comment>
<name>A0A2P2FGL7_AMYLU</name>
<feature type="region of interest" description="Disordered" evidence="1">
    <location>
        <begin position="1"/>
        <end position="26"/>
    </location>
</feature>
<protein>
    <submittedName>
        <fullName evidence="2">Uncharacterized protein</fullName>
    </submittedName>
</protein>
<dbReference type="EMBL" id="JFBM01000054">
    <property type="protein sequence ID" value="KFU75829.1"/>
    <property type="molecule type" value="Genomic_DNA"/>
</dbReference>
<accession>A0A2P2FGL7</accession>
<dbReference type="AlphaFoldDB" id="A0A2P2FGL7"/>
<gene>
    <name evidence="2" type="ORF">BB31_39210</name>
</gene>
<sequence length="60" mass="6806">MAQETDTVRRRLHRRRSRSSLSANGSRSAVILVLRLSERDAWRHPAAWPVIGTPAVEART</sequence>
<evidence type="ECO:0000313" key="3">
    <source>
        <dbReference type="Proteomes" id="UP000256220"/>
    </source>
</evidence>
<evidence type="ECO:0000256" key="1">
    <source>
        <dbReference type="SAM" id="MobiDB-lite"/>
    </source>
</evidence>
<proteinExistence type="predicted"/>
<dbReference type="RefSeq" id="WP_034323212.1">
    <property type="nucleotide sequence ID" value="NZ_JFBM01000054.1"/>
</dbReference>
<keyword evidence="3" id="KW-1185">Reference proteome</keyword>
<reference evidence="2 3" key="1">
    <citation type="journal article" date="2014" name="Genome Announc.">
        <title>Draft Genome Sequence of Amycolatopsis lurida NRRL 2430, Producer of the Glycopeptide Family Antibiotic Ristocetin.</title>
        <authorList>
            <person name="Kwun M.J."/>
            <person name="Hong H.J."/>
        </authorList>
    </citation>
    <scope>NUCLEOTIDE SEQUENCE [LARGE SCALE GENOMIC DNA]</scope>
    <source>
        <strain evidence="2 3">NRRL 2430</strain>
    </source>
</reference>
<dbReference type="Proteomes" id="UP000256220">
    <property type="component" value="Unassembled WGS sequence"/>
</dbReference>
<organism evidence="2 3">
    <name type="scientific">Amycolatopsis lurida NRRL 2430</name>
    <dbReference type="NCBI Taxonomy" id="1460371"/>
    <lineage>
        <taxon>Bacteria</taxon>
        <taxon>Bacillati</taxon>
        <taxon>Actinomycetota</taxon>
        <taxon>Actinomycetes</taxon>
        <taxon>Pseudonocardiales</taxon>
        <taxon>Pseudonocardiaceae</taxon>
        <taxon>Amycolatopsis</taxon>
    </lineage>
</organism>